<dbReference type="Proteomes" id="UP001170379">
    <property type="component" value="Unassembled WGS sequence"/>
</dbReference>
<dbReference type="Pfam" id="PF01928">
    <property type="entry name" value="CYTH"/>
    <property type="match status" value="1"/>
</dbReference>
<dbReference type="InterPro" id="IPR023577">
    <property type="entry name" value="CYTH_domain"/>
</dbReference>
<feature type="domain" description="CYTH" evidence="1">
    <location>
        <begin position="20"/>
        <end position="213"/>
    </location>
</feature>
<reference evidence="3" key="1">
    <citation type="submission" date="2018-03" db="EMBL/GenBank/DDBJ databases">
        <authorList>
            <person name="Nunes O.C."/>
            <person name="Lopes A.R."/>
            <person name="Froufe H."/>
            <person name="Munoz-Merida A."/>
            <person name="Barroso C."/>
            <person name="Egas C."/>
        </authorList>
    </citation>
    <scope>NUCLEOTIDE SEQUENCE</scope>
    <source>
        <strain evidence="3">ON4</strain>
    </source>
</reference>
<dbReference type="SMART" id="SM00880">
    <property type="entry name" value="CHAD"/>
    <property type="match status" value="1"/>
</dbReference>
<reference evidence="3" key="2">
    <citation type="journal article" date="2022" name="Sci. Rep.">
        <title>In silico prediction of the enzymes involved in the degradation of the herbicide molinate by Gulosibacter molinativorax ON4T.</title>
        <authorList>
            <person name="Lopes A.R."/>
            <person name="Bunin E."/>
            <person name="Viana A.T."/>
            <person name="Froufe H."/>
            <person name="Munoz-Merida A."/>
            <person name="Pinho D."/>
            <person name="Figueiredo J."/>
            <person name="Barroso C."/>
            <person name="Vaz-Moreira I."/>
            <person name="Bellanger X."/>
            <person name="Egas C."/>
            <person name="Nunes O.C."/>
        </authorList>
    </citation>
    <scope>NUCLEOTIDE SEQUENCE</scope>
    <source>
        <strain evidence="3">ON4</strain>
    </source>
</reference>
<evidence type="ECO:0000313" key="3">
    <source>
        <dbReference type="EMBL" id="MDJ1370351.1"/>
    </source>
</evidence>
<evidence type="ECO:0000259" key="1">
    <source>
        <dbReference type="PROSITE" id="PS51707"/>
    </source>
</evidence>
<evidence type="ECO:0000313" key="4">
    <source>
        <dbReference type="Proteomes" id="UP001170379"/>
    </source>
</evidence>
<evidence type="ECO:0000259" key="2">
    <source>
        <dbReference type="PROSITE" id="PS51708"/>
    </source>
</evidence>
<dbReference type="PANTHER" id="PTHR39339:SF1">
    <property type="entry name" value="CHAD DOMAIN-CONTAINING PROTEIN"/>
    <property type="match status" value="1"/>
</dbReference>
<dbReference type="InterPro" id="IPR007899">
    <property type="entry name" value="CHAD_dom"/>
</dbReference>
<feature type="domain" description="CHAD" evidence="2">
    <location>
        <begin position="222"/>
        <end position="505"/>
    </location>
</feature>
<dbReference type="Gene3D" id="1.40.20.10">
    <property type="entry name" value="CHAD domain"/>
    <property type="match status" value="1"/>
</dbReference>
<comment type="caution">
    <text evidence="3">The sequence shown here is derived from an EMBL/GenBank/DDBJ whole genome shotgun (WGS) entry which is preliminary data.</text>
</comment>
<dbReference type="Gene3D" id="2.40.320.10">
    <property type="entry name" value="Hypothetical Protein Pfu-838710-001"/>
    <property type="match status" value="1"/>
</dbReference>
<protein>
    <submittedName>
        <fullName evidence="3">CHAD domain-containing protein</fullName>
    </submittedName>
</protein>
<sequence length="505" mass="55505">MTSSNASTTGQFSAEDIDRQVEIERKYAVPKGVRVPELDQLGAASPERFDILVADYYDTPDLALLNAHITLRRRTGGDDAGWHLKTPGTGDARHETRMPLKRGRRIPIALRAEVAEIVGEKPLLPVVRIRTERTTTELYGEDGSARAEIVADVVDATVLRSDVNVHEVWAEVEVELAASEPESTFGGIEELLGAAGIERSPSASKLGHILADVPPLERPDADSAAVEVALAALAEHFGRFQALEGAVANDEPDAVHQARVALRRMRSILQVYRKVFDRGDADRLRDELRWAGEKLGGPRDAEVIQSELIELLDSLEPEQLVGPVRARIQTELAERHDREFGKLLVAMASPRWDSVFASATEFIVEVPATSAGRRPARVTLDRLAGESVAKTAQRNKAAKKHPEALEGWHEVRKGAKGARYAHEVLAGIGSKGAERRREKWKKVTSAFGEVQDCVILQEQLGTFESAARRTDEPVDTYVLLRAKLGEKRDAALLRGRTLLAEVLDD</sequence>
<dbReference type="PROSITE" id="PS51708">
    <property type="entry name" value="CHAD"/>
    <property type="match status" value="1"/>
</dbReference>
<dbReference type="PROSITE" id="PS51707">
    <property type="entry name" value="CYTH"/>
    <property type="match status" value="1"/>
</dbReference>
<dbReference type="InterPro" id="IPR038186">
    <property type="entry name" value="CHAD_dom_sf"/>
</dbReference>
<dbReference type="PANTHER" id="PTHR39339">
    <property type="entry name" value="SLR1444 PROTEIN"/>
    <property type="match status" value="1"/>
</dbReference>
<dbReference type="InterPro" id="IPR033469">
    <property type="entry name" value="CYTH-like_dom_sf"/>
</dbReference>
<dbReference type="SUPFAM" id="SSF55154">
    <property type="entry name" value="CYTH-like phosphatases"/>
    <property type="match status" value="1"/>
</dbReference>
<accession>A0ABT7C6Q3</accession>
<dbReference type="SMART" id="SM01118">
    <property type="entry name" value="CYTH"/>
    <property type="match status" value="1"/>
</dbReference>
<gene>
    <name evidence="3" type="ORF">C7K25_03025</name>
</gene>
<dbReference type="Pfam" id="PF05235">
    <property type="entry name" value="CHAD"/>
    <property type="match status" value="1"/>
</dbReference>
<organism evidence="3 4">
    <name type="scientific">Gulosibacter molinativorax</name>
    <dbReference type="NCBI Taxonomy" id="256821"/>
    <lineage>
        <taxon>Bacteria</taxon>
        <taxon>Bacillati</taxon>
        <taxon>Actinomycetota</taxon>
        <taxon>Actinomycetes</taxon>
        <taxon>Micrococcales</taxon>
        <taxon>Microbacteriaceae</taxon>
        <taxon>Gulosibacter</taxon>
    </lineage>
</organism>
<proteinExistence type="predicted"/>
<dbReference type="RefSeq" id="WP_026936075.1">
    <property type="nucleotide sequence ID" value="NZ_CP028426.1"/>
</dbReference>
<keyword evidence="4" id="KW-1185">Reference proteome</keyword>
<dbReference type="CDD" id="cd07374">
    <property type="entry name" value="CYTH-like_Pase"/>
    <property type="match status" value="1"/>
</dbReference>
<dbReference type="EMBL" id="PXVD01000004">
    <property type="protein sequence ID" value="MDJ1370351.1"/>
    <property type="molecule type" value="Genomic_DNA"/>
</dbReference>
<name>A0ABT7C6Q3_9MICO</name>